<feature type="compositionally biased region" description="Basic and acidic residues" evidence="1">
    <location>
        <begin position="77"/>
        <end position="90"/>
    </location>
</feature>
<gene>
    <name evidence="2" type="ORF">C1H46_038019</name>
</gene>
<dbReference type="Proteomes" id="UP000315295">
    <property type="component" value="Unassembled WGS sequence"/>
</dbReference>
<name>A0A540KQK4_MALBA</name>
<organism evidence="2 3">
    <name type="scientific">Malus baccata</name>
    <name type="common">Siberian crab apple</name>
    <name type="synonym">Pyrus baccata</name>
    <dbReference type="NCBI Taxonomy" id="106549"/>
    <lineage>
        <taxon>Eukaryota</taxon>
        <taxon>Viridiplantae</taxon>
        <taxon>Streptophyta</taxon>
        <taxon>Embryophyta</taxon>
        <taxon>Tracheophyta</taxon>
        <taxon>Spermatophyta</taxon>
        <taxon>Magnoliopsida</taxon>
        <taxon>eudicotyledons</taxon>
        <taxon>Gunneridae</taxon>
        <taxon>Pentapetalae</taxon>
        <taxon>rosids</taxon>
        <taxon>fabids</taxon>
        <taxon>Rosales</taxon>
        <taxon>Rosaceae</taxon>
        <taxon>Amygdaloideae</taxon>
        <taxon>Maleae</taxon>
        <taxon>Malus</taxon>
    </lineage>
</organism>
<sequence length="129" mass="15579">MAFLNFPKPRESRTRNRTWKRLMELLLESIKRGGHTEKRGEDRDKKTLQKLRDNEEEHKVEILRKLDRNQRSKVLQKFKETNANREDNTRQRKAFKGSGGDKEKVQEDRQKSKSHKSYVAVERMQRSRK</sequence>
<evidence type="ECO:0000256" key="1">
    <source>
        <dbReference type="SAM" id="MobiDB-lite"/>
    </source>
</evidence>
<feature type="region of interest" description="Disordered" evidence="1">
    <location>
        <begin position="76"/>
        <end position="129"/>
    </location>
</feature>
<evidence type="ECO:0000313" key="3">
    <source>
        <dbReference type="Proteomes" id="UP000315295"/>
    </source>
</evidence>
<proteinExistence type="predicted"/>
<protein>
    <submittedName>
        <fullName evidence="2">Uncharacterized protein</fullName>
    </submittedName>
</protein>
<evidence type="ECO:0000313" key="2">
    <source>
        <dbReference type="EMBL" id="TQD76457.1"/>
    </source>
</evidence>
<accession>A0A540KQK4</accession>
<keyword evidence="3" id="KW-1185">Reference proteome</keyword>
<feature type="region of interest" description="Disordered" evidence="1">
    <location>
        <begin position="30"/>
        <end position="56"/>
    </location>
</feature>
<dbReference type="EMBL" id="VIEB01001028">
    <property type="protein sequence ID" value="TQD76457.1"/>
    <property type="molecule type" value="Genomic_DNA"/>
</dbReference>
<dbReference type="AlphaFoldDB" id="A0A540KQK4"/>
<reference evidence="2 3" key="1">
    <citation type="journal article" date="2019" name="G3 (Bethesda)">
        <title>Sequencing of a Wild Apple (Malus baccata) Genome Unravels the Differences Between Cultivated and Wild Apple Species Regarding Disease Resistance and Cold Tolerance.</title>
        <authorList>
            <person name="Chen X."/>
        </authorList>
    </citation>
    <scope>NUCLEOTIDE SEQUENCE [LARGE SCALE GENOMIC DNA]</scope>
    <source>
        <strain evidence="3">cv. Shandingzi</strain>
        <tissue evidence="2">Leaves</tissue>
    </source>
</reference>
<feature type="compositionally biased region" description="Basic and acidic residues" evidence="1">
    <location>
        <begin position="99"/>
        <end position="111"/>
    </location>
</feature>
<comment type="caution">
    <text evidence="2">The sequence shown here is derived from an EMBL/GenBank/DDBJ whole genome shotgun (WGS) entry which is preliminary data.</text>
</comment>